<dbReference type="Proteomes" id="UP000268033">
    <property type="component" value="Unassembled WGS sequence"/>
</dbReference>
<dbReference type="STRING" id="584787.GCA_001247655_03585"/>
<dbReference type="InterPro" id="IPR045254">
    <property type="entry name" value="Nit1/2_C-N_Hydrolase"/>
</dbReference>
<dbReference type="PROSITE" id="PS50263">
    <property type="entry name" value="CN_HYDROLASE"/>
    <property type="match status" value="1"/>
</dbReference>
<keyword evidence="4" id="KW-1185">Reference proteome</keyword>
<proteinExistence type="predicted"/>
<sequence length="276" mass="30073">MSIVTALQMVSVPNVADNLAMVERQLADLARTTRLVVLPECFAYFGGKDREQLGVAETFGSGPIQDALKALCKKYGVWMVTGTFPILSGNPERFGAACLVIDDQGQVRARYDKMHMFDVQVADATGTYLESATTVGGPGPAVIDTPFGRVGVAVCYDVRFAELFAWYRQQQVNVLVLPAAFTARTGEAHWEVLCRARAIEGQCYLVAANQGGVHANGRETWGHSMIVDPWGQVLEELGLGEGSISASLDHKLTEAVRERMPLDTHRRFAIVAPKES</sequence>
<feature type="domain" description="CN hydrolase" evidence="2">
    <location>
        <begin position="1"/>
        <end position="250"/>
    </location>
</feature>
<dbReference type="PANTHER" id="PTHR23088:SF27">
    <property type="entry name" value="DEAMINATED GLUTATHIONE AMIDASE"/>
    <property type="match status" value="1"/>
</dbReference>
<dbReference type="CDD" id="cd07572">
    <property type="entry name" value="nit"/>
    <property type="match status" value="1"/>
</dbReference>
<comment type="caution">
    <text evidence="3">The sequence shown here is derived from an EMBL/GenBank/DDBJ whole genome shotgun (WGS) entry which is preliminary data.</text>
</comment>
<evidence type="ECO:0000313" key="3">
    <source>
        <dbReference type="EMBL" id="ROQ30822.1"/>
    </source>
</evidence>
<name>A0A3N1PH73_9GAMM</name>
<dbReference type="InterPro" id="IPR003010">
    <property type="entry name" value="C-N_Hydrolase"/>
</dbReference>
<gene>
    <name evidence="3" type="ORF">EDC28_101515</name>
</gene>
<accession>A0A3N1PH73</accession>
<dbReference type="InterPro" id="IPR036526">
    <property type="entry name" value="C-N_Hydrolase_sf"/>
</dbReference>
<dbReference type="PANTHER" id="PTHR23088">
    <property type="entry name" value="NITRILASE-RELATED"/>
    <property type="match status" value="1"/>
</dbReference>
<dbReference type="AlphaFoldDB" id="A0A3N1PH73"/>
<evidence type="ECO:0000313" key="4">
    <source>
        <dbReference type="Proteomes" id="UP000268033"/>
    </source>
</evidence>
<dbReference type="GO" id="GO:0016811">
    <property type="term" value="F:hydrolase activity, acting on carbon-nitrogen (but not peptide) bonds, in linear amides"/>
    <property type="evidence" value="ECO:0007669"/>
    <property type="project" value="InterPro"/>
</dbReference>
<dbReference type="SUPFAM" id="SSF56317">
    <property type="entry name" value="Carbon-nitrogen hydrolase"/>
    <property type="match status" value="1"/>
</dbReference>
<evidence type="ECO:0000256" key="1">
    <source>
        <dbReference type="ARBA" id="ARBA00022801"/>
    </source>
</evidence>
<organism evidence="3 4">
    <name type="scientific">Gallaecimonas pentaromativorans</name>
    <dbReference type="NCBI Taxonomy" id="584787"/>
    <lineage>
        <taxon>Bacteria</taxon>
        <taxon>Pseudomonadati</taxon>
        <taxon>Pseudomonadota</taxon>
        <taxon>Gammaproteobacteria</taxon>
        <taxon>Enterobacterales</taxon>
        <taxon>Gallaecimonadaceae</taxon>
        <taxon>Gallaecimonas</taxon>
    </lineage>
</organism>
<dbReference type="RefSeq" id="WP_123420543.1">
    <property type="nucleotide sequence ID" value="NZ_JBLXAC010000002.1"/>
</dbReference>
<keyword evidence="1" id="KW-0378">Hydrolase</keyword>
<protein>
    <submittedName>
        <fullName evidence="3">Nitrilase</fullName>
    </submittedName>
</protein>
<dbReference type="Pfam" id="PF00795">
    <property type="entry name" value="CN_hydrolase"/>
    <property type="match status" value="1"/>
</dbReference>
<dbReference type="EMBL" id="RJUL01000001">
    <property type="protein sequence ID" value="ROQ30822.1"/>
    <property type="molecule type" value="Genomic_DNA"/>
</dbReference>
<dbReference type="Gene3D" id="3.60.110.10">
    <property type="entry name" value="Carbon-nitrogen hydrolase"/>
    <property type="match status" value="1"/>
</dbReference>
<reference evidence="3 4" key="1">
    <citation type="submission" date="2018-11" db="EMBL/GenBank/DDBJ databases">
        <title>Genomic Encyclopedia of Type Strains, Phase IV (KMG-IV): sequencing the most valuable type-strain genomes for metagenomic binning, comparative biology and taxonomic classification.</title>
        <authorList>
            <person name="Goeker M."/>
        </authorList>
    </citation>
    <scope>NUCLEOTIDE SEQUENCE [LARGE SCALE GENOMIC DNA]</scope>
    <source>
        <strain evidence="3 4">DSM 21945</strain>
    </source>
</reference>
<evidence type="ECO:0000259" key="2">
    <source>
        <dbReference type="PROSITE" id="PS50263"/>
    </source>
</evidence>